<dbReference type="Gene3D" id="2.60.40.10">
    <property type="entry name" value="Immunoglobulins"/>
    <property type="match status" value="2"/>
</dbReference>
<dbReference type="InterPro" id="IPR013320">
    <property type="entry name" value="ConA-like_dom_sf"/>
</dbReference>
<dbReference type="PANTHER" id="PTHR46093">
    <property type="entry name" value="ACYL-COA-BINDING DOMAIN-CONTAINING PROTEIN 5"/>
    <property type="match status" value="1"/>
</dbReference>
<dbReference type="OrthoDB" id="5334309at2759"/>
<dbReference type="InterPro" id="IPR013783">
    <property type="entry name" value="Ig-like_fold"/>
</dbReference>
<comment type="caution">
    <text evidence="4">The sequence shown here is derived from an EMBL/GenBank/DDBJ whole genome shotgun (WGS) entry which is preliminary data.</text>
</comment>
<dbReference type="Pfam" id="PF00630">
    <property type="entry name" value="Filamin"/>
    <property type="match status" value="2"/>
</dbReference>
<evidence type="ECO:0000256" key="1">
    <source>
        <dbReference type="ARBA" id="ARBA00022441"/>
    </source>
</evidence>
<feature type="repeat" description="Filamin" evidence="3">
    <location>
        <begin position="65"/>
        <end position="177"/>
    </location>
</feature>
<protein>
    <submittedName>
        <fullName evidence="4">Filamin abp280 repeat family protein</fullName>
    </submittedName>
</protein>
<dbReference type="PANTHER" id="PTHR46093:SF18">
    <property type="entry name" value="FIBRONECTIN TYPE-III DOMAIN-CONTAINING PROTEIN"/>
    <property type="match status" value="1"/>
</dbReference>
<dbReference type="SUPFAM" id="SSF49899">
    <property type="entry name" value="Concanavalin A-like lectins/glucanases"/>
    <property type="match status" value="1"/>
</dbReference>
<dbReference type="Pfam" id="PF24681">
    <property type="entry name" value="Kelch_KLHDC2_KLHL20_DRC7"/>
    <property type="match status" value="1"/>
</dbReference>
<dbReference type="Proteomes" id="UP000037460">
    <property type="component" value="Unassembled WGS sequence"/>
</dbReference>
<dbReference type="SUPFAM" id="SSF81296">
    <property type="entry name" value="E set domains"/>
    <property type="match status" value="2"/>
</dbReference>
<name>A0A0M0K8H2_9EUKA</name>
<evidence type="ECO:0000313" key="4">
    <source>
        <dbReference type="EMBL" id="KOO35120.1"/>
    </source>
</evidence>
<evidence type="ECO:0000313" key="5">
    <source>
        <dbReference type="Proteomes" id="UP000037460"/>
    </source>
</evidence>
<proteinExistence type="predicted"/>
<keyword evidence="2" id="KW-0677">Repeat</keyword>
<keyword evidence="5" id="KW-1185">Reference proteome</keyword>
<dbReference type="PROSITE" id="PS50194">
    <property type="entry name" value="FILAMIN_REPEAT"/>
    <property type="match status" value="2"/>
</dbReference>
<sequence length="888" mass="96652">MGGDIVNVSITPVGGNTTHAHVIDNTDGSYTATYLPTVASPNCKVLIQINGTHVVGSPFSAQVTPGPTNALVSSVYGRGLYDGVAGQPCTFTIMTKDTYRNRCTLPGDQFSVTIKPIHSLLPELQTFLRKYELKPHLEDNEDGTHSVTFTPEYAGFYVVDVTLGSQPVGDAPFMVCVSNPYVAFPPTLQFTPLVGDATHAPPEEASCPPSRDMVQVLDRVLVLKSESLERTGGRPQREYVHAYKLKSVMARGNEKWRRALIRSQLPSVAPPPYRRVCLALPTKILALCHADTDGDQTQITEARTLDVSDPDADPVAGWTMLQLEGKAPKALDGYAVAMWEGKGIVLMSGGQIAGGATVSDVWMLSLPGTGSTTAVWRCLAEWPSSVFSGEGMGERRNHSMTFRPGCDKDGKPHAQFWIFGGRGSDDELLNTLFVFDMEEQAWSQPSVVGDAPEPREHHAACFVAERYLAIYGGFNETGDVLDSMAVYDIFTAEWSTVTGMAARAQHRLYERGGTLYAMGGVDASKQTASSIPLSAPMNLFSQQACLDFEGNSAQAVIIKPSPSLQELRKTWTVECIFYPRMRSQSPGFQPLIVKSDGGLKTGFGLVTSWLPTPALKFPTGRITPLAPESVPPEPGPWVMFFVGGMSLPTMVGGKLELHAWNHVAATYDGAKLRIYINGAAPVESESSEPLACIPTVDFPADAPMTDEMAETFHTKGDVCIGGIKDKLAFDGKIDLCRLWDVVRTEDEIKANMNTTYSHPITQHLLGQWTFNEGSGETVVDSGGARNHGSFERYAGGVELRRVMSDRGTIAPYKSAAERYIEEQYDKLHAWKKKFHADNGRAPGMADMMLAGPEIAGVARRLGEFGMEFHGFKEEKPQTPAPEPEPEPE</sequence>
<evidence type="ECO:0000256" key="2">
    <source>
        <dbReference type="ARBA" id="ARBA00022737"/>
    </source>
</evidence>
<organism evidence="4 5">
    <name type="scientific">Chrysochromulina tobinii</name>
    <dbReference type="NCBI Taxonomy" id="1460289"/>
    <lineage>
        <taxon>Eukaryota</taxon>
        <taxon>Haptista</taxon>
        <taxon>Haptophyta</taxon>
        <taxon>Prymnesiophyceae</taxon>
        <taxon>Prymnesiales</taxon>
        <taxon>Chrysochromulinaceae</taxon>
        <taxon>Chrysochromulina</taxon>
    </lineage>
</organism>
<dbReference type="SUPFAM" id="SSF117281">
    <property type="entry name" value="Kelch motif"/>
    <property type="match status" value="1"/>
</dbReference>
<dbReference type="Gene3D" id="2.120.10.80">
    <property type="entry name" value="Kelch-type beta propeller"/>
    <property type="match status" value="1"/>
</dbReference>
<keyword evidence="1" id="KW-0880">Kelch repeat</keyword>
<dbReference type="InterPro" id="IPR017868">
    <property type="entry name" value="Filamin/ABP280_repeat-like"/>
</dbReference>
<evidence type="ECO:0000256" key="3">
    <source>
        <dbReference type="PROSITE-ProRule" id="PRU00087"/>
    </source>
</evidence>
<dbReference type="EMBL" id="JWZX01000978">
    <property type="protein sequence ID" value="KOO35120.1"/>
    <property type="molecule type" value="Genomic_DNA"/>
</dbReference>
<dbReference type="Gene3D" id="2.60.120.200">
    <property type="match status" value="1"/>
</dbReference>
<dbReference type="SMART" id="SM00557">
    <property type="entry name" value="IG_FLMN"/>
    <property type="match status" value="1"/>
</dbReference>
<feature type="repeat" description="Filamin" evidence="3">
    <location>
        <begin position="1"/>
        <end position="63"/>
    </location>
</feature>
<dbReference type="AlphaFoldDB" id="A0A0M0K8H2"/>
<reference evidence="5" key="1">
    <citation type="journal article" date="2015" name="PLoS Genet.">
        <title>Genome Sequence and Transcriptome Analyses of Chrysochromulina tobin: Metabolic Tools for Enhanced Algal Fitness in the Prominent Order Prymnesiales (Haptophyceae).</title>
        <authorList>
            <person name="Hovde B.T."/>
            <person name="Deodato C.R."/>
            <person name="Hunsperger H.M."/>
            <person name="Ryken S.A."/>
            <person name="Yost W."/>
            <person name="Jha R.K."/>
            <person name="Patterson J."/>
            <person name="Monnat R.J. Jr."/>
            <person name="Barlow S.B."/>
            <person name="Starkenburg S.R."/>
            <person name="Cattolico R.A."/>
        </authorList>
    </citation>
    <scope>NUCLEOTIDE SEQUENCE</scope>
    <source>
        <strain evidence="5">CCMP291</strain>
    </source>
</reference>
<gene>
    <name evidence="4" type="ORF">Ctob_012083</name>
</gene>
<accession>A0A0M0K8H2</accession>
<dbReference type="InterPro" id="IPR014756">
    <property type="entry name" value="Ig_E-set"/>
</dbReference>
<dbReference type="InterPro" id="IPR001298">
    <property type="entry name" value="Filamin/ABP280_rpt"/>
</dbReference>
<dbReference type="InterPro" id="IPR015915">
    <property type="entry name" value="Kelch-typ_b-propeller"/>
</dbReference>